<keyword evidence="4" id="KW-1185">Reference proteome</keyword>
<proteinExistence type="predicted"/>
<dbReference type="GO" id="GO:0009063">
    <property type="term" value="P:amino acid catabolic process"/>
    <property type="evidence" value="ECO:0007669"/>
    <property type="project" value="InterPro"/>
</dbReference>
<dbReference type="RefSeq" id="WP_014244281.1">
    <property type="nucleotide sequence ID" value="NC_016620.1"/>
</dbReference>
<dbReference type="GO" id="GO:0046872">
    <property type="term" value="F:metal ion binding"/>
    <property type="evidence" value="ECO:0007669"/>
    <property type="project" value="UniProtKB-KW"/>
</dbReference>
<dbReference type="EMBL" id="FQ312005">
    <property type="protein sequence ID" value="CBW26500.1"/>
    <property type="molecule type" value="Genomic_DNA"/>
</dbReference>
<dbReference type="Proteomes" id="UP000008963">
    <property type="component" value="Chromosome"/>
</dbReference>
<evidence type="ECO:0000313" key="3">
    <source>
        <dbReference type="EMBL" id="CBW26500.1"/>
    </source>
</evidence>
<dbReference type="PROSITE" id="PS00909">
    <property type="entry name" value="MR_MLE_2"/>
    <property type="match status" value="1"/>
</dbReference>
<dbReference type="OrthoDB" id="5289956at2"/>
<keyword evidence="1" id="KW-0479">Metal-binding</keyword>
<name>E1X1A9_HALMS</name>
<protein>
    <submittedName>
        <fullName evidence="3">Synthase</fullName>
    </submittedName>
</protein>
<dbReference type="InterPro" id="IPR018110">
    <property type="entry name" value="Mandel_Rmase/mucon_lact_enz_CS"/>
</dbReference>
<evidence type="ECO:0000259" key="2">
    <source>
        <dbReference type="Pfam" id="PF13378"/>
    </source>
</evidence>
<sequence length="280" mass="32615">MNYTYRKGSCPLRREIKIGNEIIHEREWIEIDNGIIKVDLAPLPGLHQETLKESYLDFKNAEFKTPSALFAKECFDFFTGVEDIEIKSNKLLYIDLSNDPKESANTCQVNTIYKVKIGRGDLDLERKWLKIFLENLNESTQIRLDGNMSFTVEQLNAYLEDLKLDRVQYIEEPLVNATEWQLIKRSHELEFALDENIGHRRDFHFAKYIIVKPTWNLSLRNTLKELALENQEVVISSAFEPPNNMKILKMLAAEGDQVPGLDTLEYFNLDRLNISPFNII</sequence>
<dbReference type="STRING" id="862908.BMS_1659"/>
<dbReference type="PANTHER" id="PTHR48073">
    <property type="entry name" value="O-SUCCINYLBENZOATE SYNTHASE-RELATED"/>
    <property type="match status" value="1"/>
</dbReference>
<gene>
    <name evidence="3" type="ordered locus">BMS_1659</name>
</gene>
<dbReference type="PANTHER" id="PTHR48073:SF2">
    <property type="entry name" value="O-SUCCINYLBENZOATE SYNTHASE"/>
    <property type="match status" value="1"/>
</dbReference>
<dbReference type="KEGG" id="bmx:BMS_1659"/>
<evidence type="ECO:0000256" key="1">
    <source>
        <dbReference type="ARBA" id="ARBA00022723"/>
    </source>
</evidence>
<dbReference type="SUPFAM" id="SSF51604">
    <property type="entry name" value="Enolase C-terminal domain-like"/>
    <property type="match status" value="1"/>
</dbReference>
<dbReference type="Pfam" id="PF13378">
    <property type="entry name" value="MR_MLE_C"/>
    <property type="match status" value="1"/>
</dbReference>
<reference evidence="4" key="1">
    <citation type="journal article" date="2013" name="ISME J.">
        <title>A small predatory core genome in the divergent marine Bacteriovorax marinus SJ and the terrestrial Bdellovibrio bacteriovorus.</title>
        <authorList>
            <person name="Crossman L.C."/>
            <person name="Chen H."/>
            <person name="Cerdeno-Tarraga A.M."/>
            <person name="Brooks K."/>
            <person name="Quail M.A."/>
            <person name="Pineiro S.A."/>
            <person name="Hobley L."/>
            <person name="Sockett R.E."/>
            <person name="Bentley S.D."/>
            <person name="Parkhill J."/>
            <person name="Williams H.N."/>
            <person name="Stine O.C."/>
        </authorList>
    </citation>
    <scope>NUCLEOTIDE SEQUENCE [LARGE SCALE GENOMIC DNA]</scope>
    <source>
        <strain evidence="4">ATCC BAA-682 / DSM 15412 / SJ</strain>
    </source>
</reference>
<organism evidence="3 4">
    <name type="scientific">Halobacteriovorax marinus (strain ATCC BAA-682 / DSM 15412 / SJ)</name>
    <name type="common">Bacteriovorax marinus</name>
    <dbReference type="NCBI Taxonomy" id="862908"/>
    <lineage>
        <taxon>Bacteria</taxon>
        <taxon>Pseudomonadati</taxon>
        <taxon>Bdellovibrionota</taxon>
        <taxon>Bacteriovoracia</taxon>
        <taxon>Bacteriovoracales</taxon>
        <taxon>Halobacteriovoraceae</taxon>
        <taxon>Halobacteriovorax</taxon>
    </lineage>
</organism>
<evidence type="ECO:0000313" key="4">
    <source>
        <dbReference type="Proteomes" id="UP000008963"/>
    </source>
</evidence>
<dbReference type="Gene3D" id="3.20.20.120">
    <property type="entry name" value="Enolase-like C-terminal domain"/>
    <property type="match status" value="1"/>
</dbReference>
<dbReference type="PATRIC" id="fig|862908.3.peg.1580"/>
<dbReference type="eggNOG" id="COG1441">
    <property type="taxonomic scope" value="Bacteria"/>
</dbReference>
<dbReference type="HOGENOM" id="CLU_993120_0_0_7"/>
<dbReference type="InterPro" id="IPR036849">
    <property type="entry name" value="Enolase-like_C_sf"/>
</dbReference>
<dbReference type="InterPro" id="IPR029065">
    <property type="entry name" value="Enolase_C-like"/>
</dbReference>
<dbReference type="AlphaFoldDB" id="E1X1A9"/>
<feature type="domain" description="Enolase C-terminal" evidence="2">
    <location>
        <begin position="111"/>
        <end position="204"/>
    </location>
</feature>
<accession>E1X1A9</accession>